<sequence>MLFSISNWSQETLTVAEKDSLALLEKKCKVDQTPMEKSAGLAPDFKSKYKANEFQYEVKLSDKSLWDRFKEWLAYWFKKIFGISDAKVSSNYVEITLKVLAGLIVIYVVYLIVKVILNKEGQWVFGKSTTKKIIHDDDIEKNLVHVDFEKLLKQTLKEDNHRLAIRYYYLWTLKKLSERNIIEWHVDKTNTDYLYEIQSKELKDNFQYLSYLYNYIWYGEFEMNDTTFNQAQKAFEKTLQSLR</sequence>
<gene>
    <name evidence="3" type="ORF">GCM10022386_02480</name>
</gene>
<evidence type="ECO:0000313" key="4">
    <source>
        <dbReference type="Proteomes" id="UP001500968"/>
    </source>
</evidence>
<name>A0ABP7T9I9_9FLAO</name>
<comment type="caution">
    <text evidence="3">The sequence shown here is derived from an EMBL/GenBank/DDBJ whole genome shotgun (WGS) entry which is preliminary data.</text>
</comment>
<evidence type="ECO:0000313" key="3">
    <source>
        <dbReference type="EMBL" id="GAA4023029.1"/>
    </source>
</evidence>
<keyword evidence="4" id="KW-1185">Reference proteome</keyword>
<keyword evidence="1" id="KW-1133">Transmembrane helix</keyword>
<feature type="transmembrane region" description="Helical" evidence="1">
    <location>
        <begin position="95"/>
        <end position="117"/>
    </location>
</feature>
<dbReference type="EMBL" id="BAABCR010000003">
    <property type="protein sequence ID" value="GAA4023029.1"/>
    <property type="molecule type" value="Genomic_DNA"/>
</dbReference>
<protein>
    <recommendedName>
        <fullName evidence="2">Protein-glutamine gamma-glutamyltransferase-like C-terminal domain-containing protein</fullName>
    </recommendedName>
</protein>
<reference evidence="4" key="1">
    <citation type="journal article" date="2019" name="Int. J. Syst. Evol. Microbiol.">
        <title>The Global Catalogue of Microorganisms (GCM) 10K type strain sequencing project: providing services to taxonomists for standard genome sequencing and annotation.</title>
        <authorList>
            <consortium name="The Broad Institute Genomics Platform"/>
            <consortium name="The Broad Institute Genome Sequencing Center for Infectious Disease"/>
            <person name="Wu L."/>
            <person name="Ma J."/>
        </authorList>
    </citation>
    <scope>NUCLEOTIDE SEQUENCE [LARGE SCALE GENOMIC DNA]</scope>
    <source>
        <strain evidence="4">JCM 17064</strain>
    </source>
</reference>
<evidence type="ECO:0000259" key="2">
    <source>
        <dbReference type="Pfam" id="PF13559"/>
    </source>
</evidence>
<proteinExistence type="predicted"/>
<dbReference type="Proteomes" id="UP001500968">
    <property type="component" value="Unassembled WGS sequence"/>
</dbReference>
<evidence type="ECO:0000256" key="1">
    <source>
        <dbReference type="SAM" id="Phobius"/>
    </source>
</evidence>
<dbReference type="Pfam" id="PF13559">
    <property type="entry name" value="DUF4129"/>
    <property type="match status" value="1"/>
</dbReference>
<keyword evidence="1" id="KW-0812">Transmembrane</keyword>
<feature type="domain" description="Protein-glutamine gamma-glutamyltransferase-like C-terminal" evidence="2">
    <location>
        <begin position="169"/>
        <end position="236"/>
    </location>
</feature>
<dbReference type="InterPro" id="IPR025403">
    <property type="entry name" value="TgpA-like_C"/>
</dbReference>
<keyword evidence="1" id="KW-0472">Membrane</keyword>
<accession>A0ABP7T9I9</accession>
<organism evidence="3 4">
    <name type="scientific">Flavobacterium cheonhonense</name>
    <dbReference type="NCBI Taxonomy" id="706185"/>
    <lineage>
        <taxon>Bacteria</taxon>
        <taxon>Pseudomonadati</taxon>
        <taxon>Bacteroidota</taxon>
        <taxon>Flavobacteriia</taxon>
        <taxon>Flavobacteriales</taxon>
        <taxon>Flavobacteriaceae</taxon>
        <taxon>Flavobacterium</taxon>
    </lineage>
</organism>